<reference evidence="2 3" key="1">
    <citation type="journal article" date="2011" name="Science">
        <title>The Selaginella genome identifies genetic changes associated with the evolution of vascular plants.</title>
        <authorList>
            <person name="Banks J.A."/>
            <person name="Nishiyama T."/>
            <person name="Hasebe M."/>
            <person name="Bowman J.L."/>
            <person name="Gribskov M."/>
            <person name="dePamphilis C."/>
            <person name="Albert V.A."/>
            <person name="Aono N."/>
            <person name="Aoyama T."/>
            <person name="Ambrose B.A."/>
            <person name="Ashton N.W."/>
            <person name="Axtell M.J."/>
            <person name="Barker E."/>
            <person name="Barker M.S."/>
            <person name="Bennetzen J.L."/>
            <person name="Bonawitz N.D."/>
            <person name="Chapple C."/>
            <person name="Cheng C."/>
            <person name="Correa L.G."/>
            <person name="Dacre M."/>
            <person name="DeBarry J."/>
            <person name="Dreyer I."/>
            <person name="Elias M."/>
            <person name="Engstrom E.M."/>
            <person name="Estelle M."/>
            <person name="Feng L."/>
            <person name="Finet C."/>
            <person name="Floyd S.K."/>
            <person name="Frommer W.B."/>
            <person name="Fujita T."/>
            <person name="Gramzow L."/>
            <person name="Gutensohn M."/>
            <person name="Harholt J."/>
            <person name="Hattori M."/>
            <person name="Heyl A."/>
            <person name="Hirai T."/>
            <person name="Hiwatashi Y."/>
            <person name="Ishikawa M."/>
            <person name="Iwata M."/>
            <person name="Karol K.G."/>
            <person name="Koehler B."/>
            <person name="Kolukisaoglu U."/>
            <person name="Kubo M."/>
            <person name="Kurata T."/>
            <person name="Lalonde S."/>
            <person name="Li K."/>
            <person name="Li Y."/>
            <person name="Litt A."/>
            <person name="Lyons E."/>
            <person name="Manning G."/>
            <person name="Maruyama T."/>
            <person name="Michael T.P."/>
            <person name="Mikami K."/>
            <person name="Miyazaki S."/>
            <person name="Morinaga S."/>
            <person name="Murata T."/>
            <person name="Mueller-Roeber B."/>
            <person name="Nelson D.R."/>
            <person name="Obara M."/>
            <person name="Oguri Y."/>
            <person name="Olmstead R.G."/>
            <person name="Onodera N."/>
            <person name="Petersen B.L."/>
            <person name="Pils B."/>
            <person name="Prigge M."/>
            <person name="Rensing S.A."/>
            <person name="Riano-Pachon D.M."/>
            <person name="Roberts A.W."/>
            <person name="Sato Y."/>
            <person name="Scheller H.V."/>
            <person name="Schulz B."/>
            <person name="Schulz C."/>
            <person name="Shakirov E.V."/>
            <person name="Shibagaki N."/>
            <person name="Shinohara N."/>
            <person name="Shippen D.E."/>
            <person name="Soerensen I."/>
            <person name="Sotooka R."/>
            <person name="Sugimoto N."/>
            <person name="Sugita M."/>
            <person name="Sumikawa N."/>
            <person name="Tanurdzic M."/>
            <person name="Theissen G."/>
            <person name="Ulvskov P."/>
            <person name="Wakazuki S."/>
            <person name="Weng J.K."/>
            <person name="Willats W.W."/>
            <person name="Wipf D."/>
            <person name="Wolf P.G."/>
            <person name="Yang L."/>
            <person name="Zimmer A.D."/>
            <person name="Zhu Q."/>
            <person name="Mitros T."/>
            <person name="Hellsten U."/>
            <person name="Loque D."/>
            <person name="Otillar R."/>
            <person name="Salamov A."/>
            <person name="Schmutz J."/>
            <person name="Shapiro H."/>
            <person name="Lindquist E."/>
            <person name="Lucas S."/>
            <person name="Rokhsar D."/>
            <person name="Grigoriev I.V."/>
        </authorList>
    </citation>
    <scope>NUCLEOTIDE SEQUENCE [LARGE SCALE GENOMIC DNA]</scope>
</reference>
<dbReference type="Proteomes" id="UP000001514">
    <property type="component" value="Unassembled WGS sequence"/>
</dbReference>
<dbReference type="Gene3D" id="3.40.30.10">
    <property type="entry name" value="Glutaredoxin"/>
    <property type="match status" value="1"/>
</dbReference>
<sequence>MEIDLLQHCPKRCPPDGENKAVLYSTSLRGIRKTFEDCNTVRNILHSTNVELDERDVSMDSQFRQELKDLMDKPVPVPRLFIKGRYIGGAEEVVAAHESGALARMLHGLPHGNLSKDCDGCGGVRFIPCTDCSGSCKSVGADGGVVKCPECNENGLVRCPICS</sequence>
<accession>D8SFW5</accession>
<keyword evidence="3" id="KW-1185">Reference proteome</keyword>
<evidence type="ECO:0000313" key="3">
    <source>
        <dbReference type="Proteomes" id="UP000001514"/>
    </source>
</evidence>
<proteinExistence type="predicted"/>
<organism evidence="3">
    <name type="scientific">Selaginella moellendorffii</name>
    <name type="common">Spikemoss</name>
    <dbReference type="NCBI Taxonomy" id="88036"/>
    <lineage>
        <taxon>Eukaryota</taxon>
        <taxon>Viridiplantae</taxon>
        <taxon>Streptophyta</taxon>
        <taxon>Embryophyta</taxon>
        <taxon>Tracheophyta</taxon>
        <taxon>Lycopodiopsida</taxon>
        <taxon>Selaginellales</taxon>
        <taxon>Selaginellaceae</taxon>
        <taxon>Selaginella</taxon>
    </lineage>
</organism>
<evidence type="ECO:0000259" key="1">
    <source>
        <dbReference type="Pfam" id="PF00462"/>
    </source>
</evidence>
<protein>
    <recommendedName>
        <fullName evidence="1">Glutaredoxin domain-containing protein</fullName>
    </recommendedName>
</protein>
<gene>
    <name evidence="2" type="ORF">SELMODRAFT_116000</name>
</gene>
<dbReference type="InParanoid" id="D8SFW5"/>
<name>D8SFW5_SELML</name>
<dbReference type="InterPro" id="IPR036249">
    <property type="entry name" value="Thioredoxin-like_sf"/>
</dbReference>
<dbReference type="eggNOG" id="KOG2824">
    <property type="taxonomic scope" value="Eukaryota"/>
</dbReference>
<dbReference type="PANTHER" id="PTHR45669">
    <property type="entry name" value="GLUTAREDOXIN DOMAIN-CONTAINING CYSTEINE-RICH PROTEIN CG12206-RELATED"/>
    <property type="match status" value="1"/>
</dbReference>
<dbReference type="Gramene" id="EFJ16797">
    <property type="protein sequence ID" value="EFJ16797"/>
    <property type="gene ID" value="SELMODRAFT_116000"/>
</dbReference>
<dbReference type="Pfam" id="PF23733">
    <property type="entry name" value="GRXCR1-2_C"/>
    <property type="match status" value="1"/>
</dbReference>
<dbReference type="OMA" id="GCGKKQQ"/>
<dbReference type="PANTHER" id="PTHR45669:SF22">
    <property type="entry name" value="GLUTAREDOXIN DOMAIN-CONTAINING CYSTEINE-RICH PROTEIN CG12206-RELATED"/>
    <property type="match status" value="1"/>
</dbReference>
<dbReference type="STRING" id="88036.D8SFW5"/>
<dbReference type="EMBL" id="GL377617">
    <property type="protein sequence ID" value="EFJ16797.1"/>
    <property type="molecule type" value="Genomic_DNA"/>
</dbReference>
<feature type="domain" description="Glutaredoxin" evidence="1">
    <location>
        <begin position="22"/>
        <end position="87"/>
    </location>
</feature>
<dbReference type="Pfam" id="PF00462">
    <property type="entry name" value="Glutaredoxin"/>
    <property type="match status" value="1"/>
</dbReference>
<dbReference type="AlphaFoldDB" id="D8SFW5"/>
<dbReference type="CDD" id="cd03031">
    <property type="entry name" value="GRX_GRX_like"/>
    <property type="match status" value="1"/>
</dbReference>
<dbReference type="HOGENOM" id="CLU_029893_3_2_1"/>
<dbReference type="PROSITE" id="PS51354">
    <property type="entry name" value="GLUTAREDOXIN_2"/>
    <property type="match status" value="1"/>
</dbReference>
<evidence type="ECO:0000313" key="2">
    <source>
        <dbReference type="EMBL" id="EFJ16797.1"/>
    </source>
</evidence>
<dbReference type="KEGG" id="smo:SELMODRAFT_116000"/>
<dbReference type="SUPFAM" id="SSF52833">
    <property type="entry name" value="Thioredoxin-like"/>
    <property type="match status" value="1"/>
</dbReference>
<dbReference type="FunCoup" id="D8SFW5">
    <property type="interactions" value="93"/>
</dbReference>
<dbReference type="InterPro" id="IPR002109">
    <property type="entry name" value="Glutaredoxin"/>
</dbReference>